<reference evidence="3" key="1">
    <citation type="submission" date="2010-06" db="EMBL/GenBank/DDBJ databases">
        <authorList>
            <person name="Jiang H."/>
            <person name="Abraham K."/>
            <person name="Ali S."/>
            <person name="Alsbrooks S.L."/>
            <person name="Anim B.N."/>
            <person name="Anosike U.S."/>
            <person name="Attaway T."/>
            <person name="Bandaranaike D.P."/>
            <person name="Battles P.K."/>
            <person name="Bell S.N."/>
            <person name="Bell A.V."/>
            <person name="Beltran B."/>
            <person name="Bickham C."/>
            <person name="Bustamante Y."/>
            <person name="Caleb T."/>
            <person name="Canada A."/>
            <person name="Cardenas V."/>
            <person name="Carter K."/>
            <person name="Chacko J."/>
            <person name="Chandrabose M.N."/>
            <person name="Chavez D."/>
            <person name="Chavez A."/>
            <person name="Chen L."/>
            <person name="Chu H.-S."/>
            <person name="Claassen K.J."/>
            <person name="Cockrell R."/>
            <person name="Collins M."/>
            <person name="Cooper J.A."/>
            <person name="Cree A."/>
            <person name="Curry S.M."/>
            <person name="Da Y."/>
            <person name="Dao M.D."/>
            <person name="Das B."/>
            <person name="Davila M.-L."/>
            <person name="Davy-Carroll L."/>
            <person name="Denson S."/>
            <person name="Dinh H."/>
            <person name="Ebong V.E."/>
            <person name="Edwards J.R."/>
            <person name="Egan A."/>
            <person name="El-Daye J."/>
            <person name="Escobedo L."/>
            <person name="Fernandez S."/>
            <person name="Fernando P.R."/>
            <person name="Flagg N."/>
            <person name="Forbes L.D."/>
            <person name="Fowler R.G."/>
            <person name="Fu Q."/>
            <person name="Gabisi R.A."/>
            <person name="Ganer J."/>
            <person name="Garbino Pronczuk A."/>
            <person name="Garcia R.M."/>
            <person name="Garner T."/>
            <person name="Garrett T.E."/>
            <person name="Gonzalez D.A."/>
            <person name="Hamid H."/>
            <person name="Hawkins E.S."/>
            <person name="Hirani K."/>
            <person name="Hogues M.E."/>
            <person name="Hollins B."/>
            <person name="Hsiao C.-H."/>
            <person name="Jabil R."/>
            <person name="James M.L."/>
            <person name="Jhangiani S.N."/>
            <person name="Johnson B."/>
            <person name="Johnson Q."/>
            <person name="Joshi V."/>
            <person name="Kalu J.B."/>
            <person name="Kam C."/>
            <person name="Kashfia A."/>
            <person name="Keebler J."/>
            <person name="Kisamo H."/>
            <person name="Kovar C.L."/>
            <person name="Lago L.A."/>
            <person name="Lai C.-Y."/>
            <person name="Laidlaw J."/>
            <person name="Lara F."/>
            <person name="Le T.-K."/>
            <person name="Lee S.L."/>
            <person name="Legall F.H."/>
            <person name="Lemon S.J."/>
            <person name="Lewis L.R."/>
            <person name="Li B."/>
            <person name="Liu Y."/>
            <person name="Liu Y.-S."/>
            <person name="Lopez J."/>
            <person name="Lozado R.J."/>
            <person name="Lu J."/>
            <person name="Madu R.C."/>
            <person name="Maheshwari M."/>
            <person name="Maheshwari R."/>
            <person name="Malloy K."/>
            <person name="Martinez E."/>
            <person name="Mathew T."/>
            <person name="Mercado I.C."/>
            <person name="Mercado C."/>
            <person name="Meyer B."/>
            <person name="Montgomery K."/>
            <person name="Morgan M.B."/>
            <person name="Munidasa M."/>
            <person name="Nazareth L.V."/>
            <person name="Nelson J."/>
            <person name="Ng B.M."/>
            <person name="Nguyen N.B."/>
            <person name="Nguyen P.Q."/>
            <person name="Nguyen T."/>
            <person name="Obregon M."/>
            <person name="Okwuonu G.O."/>
            <person name="Onwere C.G."/>
            <person name="Orozco G."/>
            <person name="Parra A."/>
            <person name="Patel S."/>
            <person name="Patil S."/>
            <person name="Perez A."/>
            <person name="Perez Y."/>
            <person name="Pham C."/>
            <person name="Primus E.L."/>
            <person name="Pu L.-L."/>
            <person name="Puazo M."/>
            <person name="Qin X."/>
            <person name="Quiroz J.B."/>
            <person name="Reese J."/>
            <person name="Richards S."/>
            <person name="Rives C.M."/>
            <person name="Robberts R."/>
            <person name="Ruiz S.J."/>
            <person name="Ruiz M.J."/>
            <person name="Santibanez J."/>
            <person name="Schneider B.W."/>
            <person name="Sisson I."/>
            <person name="Smith M."/>
            <person name="Sodergren E."/>
            <person name="Song X.-Z."/>
            <person name="Song B.B."/>
            <person name="Summersgill H."/>
            <person name="Thelus R."/>
            <person name="Thornton R.D."/>
            <person name="Trejos Z.Y."/>
            <person name="Usmani K."/>
            <person name="Vattathil S."/>
            <person name="Villasana D."/>
            <person name="Walker D.L."/>
            <person name="Wang S."/>
            <person name="Wang K."/>
            <person name="White C.S."/>
            <person name="Williams A.C."/>
            <person name="Williamson J."/>
            <person name="Wilson K."/>
            <person name="Woghiren I.O."/>
            <person name="Woodworth J.R."/>
            <person name="Worley K.C."/>
            <person name="Wright R.A."/>
            <person name="Wu W."/>
            <person name="Young L."/>
            <person name="Zhang L."/>
            <person name="Zhang J."/>
            <person name="Zhu Y."/>
            <person name="Muzny D.M."/>
            <person name="Weinstock G."/>
            <person name="Gibbs R.A."/>
        </authorList>
    </citation>
    <scope>NUCLEOTIDE SEQUENCE [LARGE SCALE GENOMIC DNA]</scope>
    <source>
        <strain evidence="3">LSR1</strain>
    </source>
</reference>
<keyword evidence="1" id="KW-0812">Transmembrane</keyword>
<evidence type="ECO:0000313" key="3">
    <source>
        <dbReference type="Proteomes" id="UP000007819"/>
    </source>
</evidence>
<evidence type="ECO:0000313" key="2">
    <source>
        <dbReference type="EnsemblMetazoa" id="XP_029345544.1"/>
    </source>
</evidence>
<dbReference type="Proteomes" id="UP000007819">
    <property type="component" value="Chromosome A2"/>
</dbReference>
<keyword evidence="1" id="KW-0472">Membrane</keyword>
<feature type="transmembrane region" description="Helical" evidence="1">
    <location>
        <begin position="146"/>
        <end position="167"/>
    </location>
</feature>
<evidence type="ECO:0000256" key="1">
    <source>
        <dbReference type="SAM" id="Phobius"/>
    </source>
</evidence>
<reference evidence="2" key="2">
    <citation type="submission" date="2022-06" db="UniProtKB">
        <authorList>
            <consortium name="EnsemblMetazoa"/>
        </authorList>
    </citation>
    <scope>IDENTIFICATION</scope>
</reference>
<dbReference type="OrthoDB" id="6599804at2759"/>
<proteinExistence type="predicted"/>
<dbReference type="RefSeq" id="XP_029345544.1">
    <property type="nucleotide sequence ID" value="XM_029489684.1"/>
</dbReference>
<accession>A0A8R2NTJ9</accession>
<organism evidence="2 3">
    <name type="scientific">Acyrthosiphon pisum</name>
    <name type="common">Pea aphid</name>
    <dbReference type="NCBI Taxonomy" id="7029"/>
    <lineage>
        <taxon>Eukaryota</taxon>
        <taxon>Metazoa</taxon>
        <taxon>Ecdysozoa</taxon>
        <taxon>Arthropoda</taxon>
        <taxon>Hexapoda</taxon>
        <taxon>Insecta</taxon>
        <taxon>Pterygota</taxon>
        <taxon>Neoptera</taxon>
        <taxon>Paraneoptera</taxon>
        <taxon>Hemiptera</taxon>
        <taxon>Sternorrhyncha</taxon>
        <taxon>Aphidomorpha</taxon>
        <taxon>Aphidoidea</taxon>
        <taxon>Aphididae</taxon>
        <taxon>Macrosiphini</taxon>
        <taxon>Acyrthosiphon</taxon>
    </lineage>
</organism>
<feature type="transmembrane region" description="Helical" evidence="1">
    <location>
        <begin position="187"/>
        <end position="209"/>
    </location>
</feature>
<name>A0A8R2NTJ9_ACYPI</name>
<dbReference type="EnsemblMetazoa" id="XM_029489684.1">
    <property type="protein sequence ID" value="XP_029345544.1"/>
    <property type="gene ID" value="LOC115034086"/>
</dbReference>
<sequence length="264" mass="30715">MVHNEDLGDYNNDTIEPMSNMFISRHLKWFLPVEVLEDAEMESSQCLLYFNKNYTVALRRRIERKIKNNADFENSQMVITMNMTDGQKSAVVKDQLTELYKQFLSDYAHNMMTEYVTNINDDSIKFSQNITVTYDNNHEYPIYGRFVNSGLIVILAFFFHGGIAVRLQQVTGENCYYDGRTSYLARLAVQVPIAIVWNAFMVVHVHFLYDIISPHLYYVFLGLLLVSVCGIHLGNKLDYNLLLRYNRSCTFVKTFDLGNFVVKL</sequence>
<dbReference type="KEGG" id="api:115034086"/>
<protein>
    <submittedName>
        <fullName evidence="2">Uncharacterized protein</fullName>
    </submittedName>
</protein>
<keyword evidence="3" id="KW-1185">Reference proteome</keyword>
<feature type="transmembrane region" description="Helical" evidence="1">
    <location>
        <begin position="215"/>
        <end position="234"/>
    </location>
</feature>
<dbReference type="GeneID" id="115034086"/>
<dbReference type="AlphaFoldDB" id="A0A8R2NTJ9"/>
<keyword evidence="1" id="KW-1133">Transmembrane helix</keyword>